<dbReference type="GO" id="GO:0005886">
    <property type="term" value="C:plasma membrane"/>
    <property type="evidence" value="ECO:0007669"/>
    <property type="project" value="UniProtKB-SubCell"/>
</dbReference>
<evidence type="ECO:0000256" key="4">
    <source>
        <dbReference type="ARBA" id="ARBA00022989"/>
    </source>
</evidence>
<feature type="transmembrane region" description="Helical" evidence="9">
    <location>
        <begin position="59"/>
        <end position="80"/>
    </location>
</feature>
<dbReference type="Proteomes" id="UP000694554">
    <property type="component" value="Chromosome 14"/>
</dbReference>
<evidence type="ECO:0000313" key="11">
    <source>
        <dbReference type="Ensembl" id="ENSPSNP00000011480.1"/>
    </source>
</evidence>
<comment type="subcellular location">
    <subcellularLocation>
        <location evidence="1">Cell membrane</location>
        <topology evidence="1">Multi-pass membrane protein</topology>
    </subcellularLocation>
</comment>
<sequence>IEKPMSFKLFSQHTGILKTVVWMVAVWVVAFLVHGPIILVSEAWKNGKGDCEPGFLTEWYNLALMVLLEFMIPVLLMAYFNMYIYWSLRKCGNLSRWHSRFTSVSSSSYGRSFRSGLFSRTSFSNPEEAAASLRSEKPRRNSRLLFSLTAQPNSVTASKTGSLSHSDSRVLQQREHLELCRGRKLAKSLAILLGVFATCWAPYSLFTIISVYEFTFWLQRFNSFDNPFLYSLCHKRFQKAFLKIFCVKKQSIPSHNRSTSS</sequence>
<evidence type="ECO:0000256" key="9">
    <source>
        <dbReference type="SAM" id="Phobius"/>
    </source>
</evidence>
<dbReference type="AlphaFoldDB" id="A0A8C9BSY2"/>
<dbReference type="GO" id="GO:0007197">
    <property type="term" value="P:adenylate cyclase-inhibiting G protein-coupled acetylcholine receptor signaling pathway"/>
    <property type="evidence" value="ECO:0007669"/>
    <property type="project" value="TreeGrafter"/>
</dbReference>
<dbReference type="GO" id="GO:0045202">
    <property type="term" value="C:synapse"/>
    <property type="evidence" value="ECO:0007669"/>
    <property type="project" value="TreeGrafter"/>
</dbReference>
<keyword evidence="2" id="KW-1003">Cell membrane</keyword>
<evidence type="ECO:0000256" key="3">
    <source>
        <dbReference type="ARBA" id="ARBA00022692"/>
    </source>
</evidence>
<evidence type="ECO:0000256" key="2">
    <source>
        <dbReference type="ARBA" id="ARBA00022475"/>
    </source>
</evidence>
<dbReference type="SUPFAM" id="SSF81321">
    <property type="entry name" value="Family A G protein-coupled receptor-like"/>
    <property type="match status" value="1"/>
</dbReference>
<dbReference type="Gene3D" id="1.20.1070.10">
    <property type="entry name" value="Rhodopsin 7-helix transmembrane proteins"/>
    <property type="match status" value="1"/>
</dbReference>
<evidence type="ECO:0000256" key="6">
    <source>
        <dbReference type="ARBA" id="ARBA00023136"/>
    </source>
</evidence>
<protein>
    <recommendedName>
        <fullName evidence="10">G-protein coupled receptors family 1 profile domain-containing protein</fullName>
    </recommendedName>
</protein>
<dbReference type="GO" id="GO:0007187">
    <property type="term" value="P:G protein-coupled receptor signaling pathway, coupled to cyclic nucleotide second messenger"/>
    <property type="evidence" value="ECO:0007669"/>
    <property type="project" value="TreeGrafter"/>
</dbReference>
<dbReference type="PANTHER" id="PTHR24247:SF199">
    <property type="entry name" value="HISTAMINE H4 RECEPTOR"/>
    <property type="match status" value="1"/>
</dbReference>
<proteinExistence type="predicted"/>
<dbReference type="GO" id="GO:0016907">
    <property type="term" value="F:G protein-coupled acetylcholine receptor activity"/>
    <property type="evidence" value="ECO:0007669"/>
    <property type="project" value="TreeGrafter"/>
</dbReference>
<evidence type="ECO:0000256" key="1">
    <source>
        <dbReference type="ARBA" id="ARBA00004651"/>
    </source>
</evidence>
<keyword evidence="5" id="KW-0297">G-protein coupled receptor</keyword>
<dbReference type="GO" id="GO:0004969">
    <property type="term" value="F:histamine receptor activity"/>
    <property type="evidence" value="ECO:0007669"/>
    <property type="project" value="InterPro"/>
</dbReference>
<evidence type="ECO:0000259" key="10">
    <source>
        <dbReference type="PROSITE" id="PS50262"/>
    </source>
</evidence>
<feature type="transmembrane region" description="Helical" evidence="9">
    <location>
        <begin position="189"/>
        <end position="212"/>
    </location>
</feature>
<dbReference type="InterPro" id="IPR000276">
    <property type="entry name" value="GPCR_Rhodpsn"/>
</dbReference>
<dbReference type="GO" id="GO:0006954">
    <property type="term" value="P:inflammatory response"/>
    <property type="evidence" value="ECO:0007669"/>
    <property type="project" value="InterPro"/>
</dbReference>
<reference evidence="11" key="1">
    <citation type="submission" date="2019-08" db="EMBL/GenBank/DDBJ databases">
        <title>Phocoena sinus (Vaquita) genome, mPhoSin1, primary haplotype.</title>
        <authorList>
            <person name="Morin P."/>
            <person name="Mountcastle J."/>
            <person name="Fungtammasan C."/>
            <person name="Rhie A."/>
            <person name="Rojas-Bracho L."/>
            <person name="Smith C.R."/>
            <person name="Taylor B.L."/>
            <person name="Gulland F.M.D."/>
            <person name="Musser W."/>
            <person name="Houck M."/>
            <person name="Haase B."/>
            <person name="Paez S."/>
            <person name="Howe K."/>
            <person name="Torrance J."/>
            <person name="Formenti G."/>
            <person name="Phillippy A."/>
            <person name="Ryder O."/>
            <person name="Jarvis E.D."/>
            <person name="Fedrigo O."/>
        </authorList>
    </citation>
    <scope>NUCLEOTIDE SEQUENCE [LARGE SCALE GENOMIC DNA]</scope>
</reference>
<keyword evidence="3 9" id="KW-0812">Transmembrane</keyword>
<feature type="transmembrane region" description="Helical" evidence="9">
    <location>
        <begin position="20"/>
        <end position="39"/>
    </location>
</feature>
<dbReference type="GO" id="GO:0043408">
    <property type="term" value="P:regulation of MAPK cascade"/>
    <property type="evidence" value="ECO:0007669"/>
    <property type="project" value="InterPro"/>
</dbReference>
<dbReference type="GO" id="GO:0030425">
    <property type="term" value="C:dendrite"/>
    <property type="evidence" value="ECO:0007669"/>
    <property type="project" value="TreeGrafter"/>
</dbReference>
<keyword evidence="12" id="KW-1185">Reference proteome</keyword>
<reference evidence="11" key="2">
    <citation type="submission" date="2025-08" db="UniProtKB">
        <authorList>
            <consortium name="Ensembl"/>
        </authorList>
    </citation>
    <scope>IDENTIFICATION</scope>
</reference>
<accession>A0A8C9BSY2</accession>
<organism evidence="11 12">
    <name type="scientific">Phocoena sinus</name>
    <name type="common">Vaquita</name>
    <dbReference type="NCBI Taxonomy" id="42100"/>
    <lineage>
        <taxon>Eukaryota</taxon>
        <taxon>Metazoa</taxon>
        <taxon>Chordata</taxon>
        <taxon>Craniata</taxon>
        <taxon>Vertebrata</taxon>
        <taxon>Euteleostomi</taxon>
        <taxon>Mammalia</taxon>
        <taxon>Eutheria</taxon>
        <taxon>Laurasiatheria</taxon>
        <taxon>Artiodactyla</taxon>
        <taxon>Whippomorpha</taxon>
        <taxon>Cetacea</taxon>
        <taxon>Odontoceti</taxon>
        <taxon>Phocoenidae</taxon>
        <taxon>Phocoena</taxon>
    </lineage>
</organism>
<dbReference type="Pfam" id="PF00001">
    <property type="entry name" value="7tm_1"/>
    <property type="match status" value="1"/>
</dbReference>
<evidence type="ECO:0000256" key="7">
    <source>
        <dbReference type="ARBA" id="ARBA00023170"/>
    </source>
</evidence>
<dbReference type="PANTHER" id="PTHR24247">
    <property type="entry name" value="5-HYDROXYTRYPTAMINE RECEPTOR"/>
    <property type="match status" value="1"/>
</dbReference>
<dbReference type="InterPro" id="IPR017452">
    <property type="entry name" value="GPCR_Rhodpsn_7TM"/>
</dbReference>
<feature type="domain" description="G-protein coupled receptors family 1 profile" evidence="10">
    <location>
        <begin position="1"/>
        <end position="230"/>
    </location>
</feature>
<reference evidence="11" key="3">
    <citation type="submission" date="2025-09" db="UniProtKB">
        <authorList>
            <consortium name="Ensembl"/>
        </authorList>
    </citation>
    <scope>IDENTIFICATION</scope>
</reference>
<keyword evidence="7" id="KW-0675">Receptor</keyword>
<dbReference type="GO" id="GO:0004993">
    <property type="term" value="F:G protein-coupled serotonin receptor activity"/>
    <property type="evidence" value="ECO:0007669"/>
    <property type="project" value="TreeGrafter"/>
</dbReference>
<dbReference type="Ensembl" id="ENSPSNT00000013010.1">
    <property type="protein sequence ID" value="ENSPSNP00000011480.1"/>
    <property type="gene ID" value="ENSPSNG00000008502.1"/>
</dbReference>
<dbReference type="PROSITE" id="PS50262">
    <property type="entry name" value="G_PROTEIN_RECEP_F1_2"/>
    <property type="match status" value="1"/>
</dbReference>
<dbReference type="GO" id="GO:0007204">
    <property type="term" value="P:positive regulation of cytosolic calcium ion concentration"/>
    <property type="evidence" value="ECO:0007669"/>
    <property type="project" value="InterPro"/>
</dbReference>
<dbReference type="PRINTS" id="PR00237">
    <property type="entry name" value="GPCRRHODOPSN"/>
</dbReference>
<keyword evidence="6 9" id="KW-0472">Membrane</keyword>
<keyword evidence="4 9" id="KW-1133">Transmembrane helix</keyword>
<dbReference type="PRINTS" id="PR01726">
    <property type="entry name" value="HISTAMINEH4R"/>
</dbReference>
<keyword evidence="8" id="KW-0807">Transducer</keyword>
<evidence type="ECO:0000256" key="5">
    <source>
        <dbReference type="ARBA" id="ARBA00023040"/>
    </source>
</evidence>
<evidence type="ECO:0000256" key="8">
    <source>
        <dbReference type="ARBA" id="ARBA00023224"/>
    </source>
</evidence>
<dbReference type="GeneTree" id="ENSGT00940000162118"/>
<name>A0A8C9BSY2_PHOSS</name>
<dbReference type="InterPro" id="IPR008102">
    <property type="entry name" value="Histamine_H4_rcpt"/>
</dbReference>
<evidence type="ECO:0000313" key="12">
    <source>
        <dbReference type="Proteomes" id="UP000694554"/>
    </source>
</evidence>